<dbReference type="STRING" id="435.A0U92_09275"/>
<dbReference type="KEGG" id="aace:A0U92_09275"/>
<dbReference type="InterPro" id="IPR019734">
    <property type="entry name" value="TPR_rpt"/>
</dbReference>
<gene>
    <name evidence="2" type="ORF">A0U92_09275</name>
</gene>
<evidence type="ECO:0000313" key="2">
    <source>
        <dbReference type="EMBL" id="AQS84936.1"/>
    </source>
</evidence>
<sequence>MTSSPAPHPDNTAFFSDSGTQLQREGRILEAEAVYRKRIGEEPRDALTLSNYGGLLIGICRFEPALEVLSRAVALAPQLADAWCNLGNALQSLQRYDEAIAAYTKCLNLNLQHPLAATNLGVALDSHRGQHEMAQKFHRVAVELTPDSPEAHTNYALSLLAQGNYPEGFSEYEWRWKIRTSSHHGFDGPLWRGENFDGKTLLIHTEGGFGDVLQFARFIPLAAERGGEIIMRVRPELLSLLSRSFPQARFVSEKDPAPTHDLQCPVLSLPLALGMTLDTLPSPKGFLKPDMEKVRNWAQLIQKDTSTGRPLKVGLVWAGAPHSEIREAEVADRRRSTTLSALAPLAESAPDVVFFSLQVGEQACQALTPPVGMRLIDYTEKLHDFDDTAALISNLDLVIAVDTSTAHVAAGLGKPVWLLSRYDQCWRWLSHRTDSPWYTSVRLYQQDRPLDWSSPVARIAEDLKTLERQHLSERTPETIDA</sequence>
<dbReference type="Gene3D" id="1.25.40.10">
    <property type="entry name" value="Tetratricopeptide repeat domain"/>
    <property type="match status" value="1"/>
</dbReference>
<evidence type="ECO:0000256" key="1">
    <source>
        <dbReference type="PROSITE-ProRule" id="PRU00339"/>
    </source>
</evidence>
<dbReference type="PANTHER" id="PTHR44809:SF1">
    <property type="entry name" value="PROTEIN O-MANNOSYL-TRANSFERASE TMTC1"/>
    <property type="match status" value="1"/>
</dbReference>
<accession>A0A1U9KGN6</accession>
<dbReference type="PROSITE" id="PS50005">
    <property type="entry name" value="TPR"/>
    <property type="match status" value="1"/>
</dbReference>
<dbReference type="InterPro" id="IPR052943">
    <property type="entry name" value="TMTC_O-mannosyl-trnsfr"/>
</dbReference>
<proteinExistence type="predicted"/>
<organism evidence="2 3">
    <name type="scientific">Acetobacter aceti</name>
    <dbReference type="NCBI Taxonomy" id="435"/>
    <lineage>
        <taxon>Bacteria</taxon>
        <taxon>Pseudomonadati</taxon>
        <taxon>Pseudomonadota</taxon>
        <taxon>Alphaproteobacteria</taxon>
        <taxon>Acetobacterales</taxon>
        <taxon>Acetobacteraceae</taxon>
        <taxon>Acetobacter</taxon>
        <taxon>Acetobacter subgen. Acetobacter</taxon>
    </lineage>
</organism>
<dbReference type="OrthoDB" id="9778733at2"/>
<dbReference type="Proteomes" id="UP000188937">
    <property type="component" value="Chromosome"/>
</dbReference>
<dbReference type="Gene3D" id="3.40.50.2000">
    <property type="entry name" value="Glycogen Phosphorylase B"/>
    <property type="match status" value="1"/>
</dbReference>
<evidence type="ECO:0000313" key="3">
    <source>
        <dbReference type="Proteomes" id="UP000188937"/>
    </source>
</evidence>
<dbReference type="SMART" id="SM00028">
    <property type="entry name" value="TPR"/>
    <property type="match status" value="2"/>
</dbReference>
<protein>
    <submittedName>
        <fullName evidence="2">Uncharacterized protein</fullName>
    </submittedName>
</protein>
<dbReference type="RefSeq" id="WP_077812977.1">
    <property type="nucleotide sequence ID" value="NZ_CP014692.1"/>
</dbReference>
<reference evidence="2 3" key="1">
    <citation type="submission" date="2016-03" db="EMBL/GenBank/DDBJ databases">
        <title>Acetic acid bacteria sequencing.</title>
        <authorList>
            <person name="Brandt J."/>
            <person name="Jakob F."/>
            <person name="Vogel R.F."/>
        </authorList>
    </citation>
    <scope>NUCLEOTIDE SEQUENCE [LARGE SCALE GENOMIC DNA]</scope>
    <source>
        <strain evidence="2 3">TMW2.1153</strain>
    </source>
</reference>
<keyword evidence="3" id="KW-1185">Reference proteome</keyword>
<dbReference type="InterPro" id="IPR011990">
    <property type="entry name" value="TPR-like_helical_dom_sf"/>
</dbReference>
<name>A0A1U9KGN6_ACEAC</name>
<dbReference type="SUPFAM" id="SSF48452">
    <property type="entry name" value="TPR-like"/>
    <property type="match status" value="1"/>
</dbReference>
<dbReference type="PANTHER" id="PTHR44809">
    <property type="match status" value="1"/>
</dbReference>
<dbReference type="EMBL" id="CP014692">
    <property type="protein sequence ID" value="AQS84936.1"/>
    <property type="molecule type" value="Genomic_DNA"/>
</dbReference>
<dbReference type="SUPFAM" id="SSF53756">
    <property type="entry name" value="UDP-Glycosyltransferase/glycogen phosphorylase"/>
    <property type="match status" value="1"/>
</dbReference>
<dbReference type="Pfam" id="PF00515">
    <property type="entry name" value="TPR_1"/>
    <property type="match status" value="1"/>
</dbReference>
<dbReference type="AlphaFoldDB" id="A0A1U9KGN6"/>
<feature type="repeat" description="TPR" evidence="1">
    <location>
        <begin position="80"/>
        <end position="113"/>
    </location>
</feature>
<keyword evidence="1" id="KW-0802">TPR repeat</keyword>